<evidence type="ECO:0000313" key="9">
    <source>
        <dbReference type="Proteomes" id="UP001139700"/>
    </source>
</evidence>
<dbReference type="InterPro" id="IPR050534">
    <property type="entry name" value="Coronavir_polyprotein_1ab"/>
</dbReference>
<dbReference type="Proteomes" id="UP001139700">
    <property type="component" value="Unassembled WGS sequence"/>
</dbReference>
<sequence>MNRILKAYLKRLTNLSTRNKSLLLSGLPSEQFLDLHETDFLLEKPSVDLIKQLVLGKTRIALCDVADSRFEKVNEVSKKLRKISRTEKFIEEERGSRDLYVGYPFVKGKLSDGTPIHAPFLFFPVTLKMDREQWCLFEVPESDVILNSSFALAYAHFNESPVSDEILEKSFEDFPKDFLEFRTQLYEWLKSTPLKINFNQELFEDKLVTFNAQKSSELAATERNGELKLFPEAVLGIFPQAGSYLVPDYNLLLDHAQDSSFSIPLLAEEERETDWDGQTDTVDSPFTNKTVREEEILTPFPVDQSQEEIILAVKSGKSVVVQGPPGSGKSQLICNLMADFASRGKRVLLVCQKRVALDVVYQRLQTIGMTDFVGLIHDFKNDRPALYRQLASQIGKVEEYKQQNYSLDAVFLERQFTQQSRAIDRTVHDLNAFREALFDETECGVSIKELYLKSDQKGPNAEIREHYRSFRMDSLDHFRRRLKTYSAYVLYFPADHVWAKRRSFAKFGLSELRSMERMLLEWPEVFARQVKKFELLTRQPFSLDYLERKSEITERLNNIAALISDETTFDLFKKYIASSAGGHERLAFIRQTTDALEGYLAEDGIEFSLPNDKQQAFLQSLRKSIDANSATVSGIWWNLFGKEKKEVEQVARENGLSTSLDDLSKLEIKVKNRIELESWLTNKKLNFDPTYIDRDDDNVGTQYISFFQKSEAAADAAVMATFDPWFLTLKNIANECVTQHSFIQTVNDLNVWIGVWSKLEAAMLPFLLPQQIKNLLEEPEFYSQQLLTSLTRDFDSMVDMDSLFENMTIPERAVTKIVVDQSKKLGLSSADDLVNLFENSIRLAWIEHIESKFPDLRAVTSLKMKQWETNLQESITEKQKLSTDITGIKLREATYEDIEKNRLGNRVTYRELGHQVTKKRKIWPIRKLLENYTDEVFSLVPCWMASPEAVSAIFPMQAALFDLVIFDEASQCYAEYGLPAAFRGAQIVVTGDSKQLSPSDLYKIRYEEKVEEEAYTAAIEIESLLDLAAQSLDQYQLTGHYRSLSLDLIDFSNRNFYKDTLRLLPDFSRINDDQPGIQYIKTDGVWKNNINLVEIEQVIELIKELGETGKSIGVVTFNFYQQNAIQDALERENVSFKDLFVKNIENVQGDERDIIIFSMGYAPDEKGKISMQFGSLNMQGGENRLNVAVTRARERIYFVTSLWPAQLHTDQTANEGPKILKAYLEYALNVSEGRFRPEPFRTGKFRSDWLLKDQLLKQNDDFGKELPFGDITIKKEGVYKGLILTDDDLYHYSKSSKEPHAYLPLLLQQKNWPYSRIYSREYWTNTVHYEPL</sequence>
<dbReference type="Gene3D" id="3.40.50.300">
    <property type="entry name" value="P-loop containing nucleotide triphosphate hydrolases"/>
    <property type="match status" value="3"/>
</dbReference>
<dbReference type="PANTHER" id="PTHR43788:SF8">
    <property type="entry name" value="DNA-BINDING PROTEIN SMUBP-2"/>
    <property type="match status" value="1"/>
</dbReference>
<dbReference type="CDD" id="cd18808">
    <property type="entry name" value="SF1_C_Upf1"/>
    <property type="match status" value="1"/>
</dbReference>
<dbReference type="PANTHER" id="PTHR43788">
    <property type="entry name" value="DNA2/NAM7 HELICASE FAMILY MEMBER"/>
    <property type="match status" value="1"/>
</dbReference>
<dbReference type="InterPro" id="IPR041677">
    <property type="entry name" value="DNA2/NAM7_AAA_11"/>
</dbReference>
<keyword evidence="4" id="KW-0347">Helicase</keyword>
<accession>A0A9X1P6T4</accession>
<keyword evidence="5" id="KW-0067">ATP-binding</keyword>
<dbReference type="Pfam" id="PF13195">
    <property type="entry name" value="DUF4011"/>
    <property type="match status" value="1"/>
</dbReference>
<evidence type="ECO:0000256" key="5">
    <source>
        <dbReference type="ARBA" id="ARBA00022840"/>
    </source>
</evidence>
<feature type="domain" description="DNA2/NAM7 helicase-like C-terminal" evidence="7">
    <location>
        <begin position="1033"/>
        <end position="1200"/>
    </location>
</feature>
<keyword evidence="2" id="KW-0547">Nucleotide-binding</keyword>
<name>A0A9X1P6T4_9BACT</name>
<dbReference type="InterPro" id="IPR025103">
    <property type="entry name" value="DUF4011"/>
</dbReference>
<proteinExistence type="inferred from homology"/>
<dbReference type="InterPro" id="IPR047187">
    <property type="entry name" value="SF1_C_Upf1"/>
</dbReference>
<dbReference type="GO" id="GO:0005524">
    <property type="term" value="F:ATP binding"/>
    <property type="evidence" value="ECO:0007669"/>
    <property type="project" value="UniProtKB-KW"/>
</dbReference>
<dbReference type="SUPFAM" id="SSF52540">
    <property type="entry name" value="P-loop containing nucleoside triphosphate hydrolases"/>
    <property type="match status" value="1"/>
</dbReference>
<dbReference type="GO" id="GO:0043139">
    <property type="term" value="F:5'-3' DNA helicase activity"/>
    <property type="evidence" value="ECO:0007669"/>
    <property type="project" value="TreeGrafter"/>
</dbReference>
<dbReference type="RefSeq" id="WP_234611554.1">
    <property type="nucleotide sequence ID" value="NZ_CP098806.1"/>
</dbReference>
<evidence type="ECO:0000259" key="7">
    <source>
        <dbReference type="Pfam" id="PF13087"/>
    </source>
</evidence>
<dbReference type="InterPro" id="IPR041679">
    <property type="entry name" value="DNA2/NAM7-like_C"/>
</dbReference>
<comment type="similarity">
    <text evidence="1">Belongs to the DNA2/NAM7 helicase family.</text>
</comment>
<feature type="domain" description="DNA2/NAM7 helicase helicase" evidence="6">
    <location>
        <begin position="303"/>
        <end position="434"/>
    </location>
</feature>
<evidence type="ECO:0000256" key="3">
    <source>
        <dbReference type="ARBA" id="ARBA00022801"/>
    </source>
</evidence>
<dbReference type="InterPro" id="IPR027417">
    <property type="entry name" value="P-loop_NTPase"/>
</dbReference>
<dbReference type="Pfam" id="PF13086">
    <property type="entry name" value="AAA_11"/>
    <property type="match status" value="1"/>
</dbReference>
<dbReference type="Pfam" id="PF13087">
    <property type="entry name" value="AAA_12"/>
    <property type="match status" value="1"/>
</dbReference>
<evidence type="ECO:0000256" key="2">
    <source>
        <dbReference type="ARBA" id="ARBA00022741"/>
    </source>
</evidence>
<dbReference type="GO" id="GO:0016787">
    <property type="term" value="F:hydrolase activity"/>
    <property type="evidence" value="ECO:0007669"/>
    <property type="project" value="UniProtKB-KW"/>
</dbReference>
<comment type="caution">
    <text evidence="8">The sequence shown here is derived from an EMBL/GenBank/DDBJ whole genome shotgun (WGS) entry which is preliminary data.</text>
</comment>
<protein>
    <submittedName>
        <fullName evidence="8">AAA domain-containing protein</fullName>
    </submittedName>
</protein>
<evidence type="ECO:0000259" key="6">
    <source>
        <dbReference type="Pfam" id="PF13086"/>
    </source>
</evidence>
<keyword evidence="9" id="KW-1185">Reference proteome</keyword>
<evidence type="ECO:0000313" key="8">
    <source>
        <dbReference type="EMBL" id="MCF0039085.1"/>
    </source>
</evidence>
<organism evidence="8 9">
    <name type="scientific">Dyadobacter fanqingshengii</name>
    <dbReference type="NCBI Taxonomy" id="2906443"/>
    <lineage>
        <taxon>Bacteria</taxon>
        <taxon>Pseudomonadati</taxon>
        <taxon>Bacteroidota</taxon>
        <taxon>Cytophagia</taxon>
        <taxon>Cytophagales</taxon>
        <taxon>Spirosomataceae</taxon>
        <taxon>Dyadobacter</taxon>
    </lineage>
</organism>
<reference evidence="8" key="1">
    <citation type="submission" date="2021-12" db="EMBL/GenBank/DDBJ databases">
        <title>Novel species in genus Dyadobacter.</title>
        <authorList>
            <person name="Ma C."/>
        </authorList>
    </citation>
    <scope>NUCLEOTIDE SEQUENCE</scope>
    <source>
        <strain evidence="8">CY399</strain>
    </source>
</reference>
<dbReference type="EMBL" id="JAJTTA010000001">
    <property type="protein sequence ID" value="MCF0039085.1"/>
    <property type="molecule type" value="Genomic_DNA"/>
</dbReference>
<evidence type="ECO:0000256" key="4">
    <source>
        <dbReference type="ARBA" id="ARBA00022806"/>
    </source>
</evidence>
<evidence type="ECO:0000256" key="1">
    <source>
        <dbReference type="ARBA" id="ARBA00007913"/>
    </source>
</evidence>
<gene>
    <name evidence="8" type="ORF">LXM24_03240</name>
</gene>
<keyword evidence="3" id="KW-0378">Hydrolase</keyword>